<dbReference type="Gene3D" id="2.30.29.30">
    <property type="entry name" value="Pleckstrin-homology domain (PH domain)/Phosphotyrosine-binding domain (PTB)"/>
    <property type="match status" value="1"/>
</dbReference>
<dbReference type="GO" id="GO:0000932">
    <property type="term" value="C:P-body"/>
    <property type="evidence" value="ECO:0007669"/>
    <property type="project" value="TreeGrafter"/>
</dbReference>
<feature type="domain" description="mRNA-decapping enzyme C-terminal" evidence="6">
    <location>
        <begin position="437"/>
        <end position="472"/>
    </location>
</feature>
<sequence length="475" mass="52799">LSVISNLEMAELSETNMNFAALLRVDPYAKSLLDSAAHVALYRFGEEWEKTDIEGALFVYSRTGKPFHNIVIMNRLNMRNLVEPVTEGLDLQLQNPFLLYRTSEGCIYGIWFYDKEECVKIAAILTKIVKEASENRPDRRGRITMDGVGNSVDIFSMLTKAQEEYNSKSPRQSHPEAVGAPLDMNYNLPDTNLTPQSVMDFFAKASNGSKFVQDPSVIQPAGMFLSSPRSGPPPGLSRMQSVPITIPPPQSDVKPLLQRLMSNPAHSVEHIEKQQRAITPQNDIVSMIRNENPAPVVNNSSDKRNNLSFLVKPSSSANLNESCSSNNVASSQNPIENNLGFLRISDSPPAVVHSQQFFNSKITQNHSPLLFDLQTESNNTIPENARPLSAPTPALMPPVMFTSSVKKNGTADILTNTPMMMMTNSNSHINAHQIRPEPLTKNQLLQAVNHLLKHDPEFINKLHEAYVKSFAELVP</sequence>
<dbReference type="GO" id="GO:0000184">
    <property type="term" value="P:nuclear-transcribed mRNA catabolic process, nonsense-mediated decay"/>
    <property type="evidence" value="ECO:0007669"/>
    <property type="project" value="UniProtKB-KW"/>
</dbReference>
<evidence type="ECO:0000256" key="3">
    <source>
        <dbReference type="ARBA" id="ARBA00022490"/>
    </source>
</evidence>
<dbReference type="SUPFAM" id="SSF50729">
    <property type="entry name" value="PH domain-like"/>
    <property type="match status" value="1"/>
</dbReference>
<dbReference type="PANTHER" id="PTHR16290">
    <property type="entry name" value="TRANSCRIPTION FACTOR SMIF DECAPPING ENZYME DCP1"/>
    <property type="match status" value="1"/>
</dbReference>
<evidence type="ECO:0000256" key="2">
    <source>
        <dbReference type="ARBA" id="ARBA00008778"/>
    </source>
</evidence>
<dbReference type="GO" id="GO:0008047">
    <property type="term" value="F:enzyme activator activity"/>
    <property type="evidence" value="ECO:0007669"/>
    <property type="project" value="InterPro"/>
</dbReference>
<evidence type="ECO:0000256" key="5">
    <source>
        <dbReference type="ARBA" id="ARBA00023161"/>
    </source>
</evidence>
<dbReference type="Pfam" id="PF16741">
    <property type="entry name" value="mRNA_decap_C"/>
    <property type="match status" value="1"/>
</dbReference>
<dbReference type="InterPro" id="IPR031953">
    <property type="entry name" value="mRNA_decap_C"/>
</dbReference>
<name>A0A1B6MRT8_9HEMI</name>
<dbReference type="InterPro" id="IPR011993">
    <property type="entry name" value="PH-like_dom_sf"/>
</dbReference>
<gene>
    <name evidence="8" type="ORF">g.5712</name>
    <name evidence="7" type="ORF">g.5713</name>
</gene>
<comment type="subcellular location">
    <subcellularLocation>
        <location evidence="1">Cytoplasm</location>
    </subcellularLocation>
</comment>
<accession>A0A1B6MRT8</accession>
<evidence type="ECO:0000259" key="6">
    <source>
        <dbReference type="Pfam" id="PF16741"/>
    </source>
</evidence>
<dbReference type="EMBL" id="GEBQ01001368">
    <property type="protein sequence ID" value="JAT38609.1"/>
    <property type="molecule type" value="Transcribed_RNA"/>
</dbReference>
<dbReference type="CDD" id="cd13182">
    <property type="entry name" value="EVH1-like_Dcp1"/>
    <property type="match status" value="1"/>
</dbReference>
<dbReference type="GO" id="GO:0031087">
    <property type="term" value="P:deadenylation-independent decapping of nuclear-transcribed mRNA"/>
    <property type="evidence" value="ECO:0007669"/>
    <property type="project" value="TreeGrafter"/>
</dbReference>
<evidence type="ECO:0000256" key="4">
    <source>
        <dbReference type="ARBA" id="ARBA00022664"/>
    </source>
</evidence>
<dbReference type="EMBL" id="GEBQ01020398">
    <property type="protein sequence ID" value="JAT19579.1"/>
    <property type="molecule type" value="Transcribed_RNA"/>
</dbReference>
<dbReference type="Gene3D" id="6.10.140.2030">
    <property type="match status" value="1"/>
</dbReference>
<dbReference type="GO" id="GO:0003729">
    <property type="term" value="F:mRNA binding"/>
    <property type="evidence" value="ECO:0007669"/>
    <property type="project" value="TreeGrafter"/>
</dbReference>
<protein>
    <recommendedName>
        <fullName evidence="6">mRNA-decapping enzyme C-terminal domain-containing protein</fullName>
    </recommendedName>
</protein>
<dbReference type="GO" id="GO:0006397">
    <property type="term" value="P:mRNA processing"/>
    <property type="evidence" value="ECO:0007669"/>
    <property type="project" value="UniProtKB-KW"/>
</dbReference>
<keyword evidence="4" id="KW-0507">mRNA processing</keyword>
<keyword evidence="3" id="KW-0963">Cytoplasm</keyword>
<feature type="non-terminal residue" evidence="8">
    <location>
        <position position="1"/>
    </location>
</feature>
<evidence type="ECO:0000313" key="8">
    <source>
        <dbReference type="EMBL" id="JAT38609.1"/>
    </source>
</evidence>
<dbReference type="InterPro" id="IPR010334">
    <property type="entry name" value="Dcp1"/>
</dbReference>
<dbReference type="PANTHER" id="PTHR16290:SF0">
    <property type="entry name" value="DECAPPING PROTEIN 1, ISOFORM A"/>
    <property type="match status" value="1"/>
</dbReference>
<reference evidence="8" key="1">
    <citation type="submission" date="2015-11" db="EMBL/GenBank/DDBJ databases">
        <title>De novo transcriptome assembly of four potential Pierce s Disease insect vectors from Arizona vineyards.</title>
        <authorList>
            <person name="Tassone E.E."/>
        </authorList>
    </citation>
    <scope>NUCLEOTIDE SEQUENCE</scope>
</reference>
<proteinExistence type="inferred from homology"/>
<keyword evidence="5" id="KW-0866">Nonsense-mediated mRNA decay</keyword>
<dbReference type="Pfam" id="PF06058">
    <property type="entry name" value="DCP1"/>
    <property type="match status" value="1"/>
</dbReference>
<evidence type="ECO:0000256" key="1">
    <source>
        <dbReference type="ARBA" id="ARBA00004496"/>
    </source>
</evidence>
<evidence type="ECO:0000313" key="7">
    <source>
        <dbReference type="EMBL" id="JAT19579.1"/>
    </source>
</evidence>
<dbReference type="GO" id="GO:0000290">
    <property type="term" value="P:deadenylation-dependent decapping of nuclear-transcribed mRNA"/>
    <property type="evidence" value="ECO:0007669"/>
    <property type="project" value="InterPro"/>
</dbReference>
<organism evidence="8">
    <name type="scientific">Graphocephala atropunctata</name>
    <dbReference type="NCBI Taxonomy" id="36148"/>
    <lineage>
        <taxon>Eukaryota</taxon>
        <taxon>Metazoa</taxon>
        <taxon>Ecdysozoa</taxon>
        <taxon>Arthropoda</taxon>
        <taxon>Hexapoda</taxon>
        <taxon>Insecta</taxon>
        <taxon>Pterygota</taxon>
        <taxon>Neoptera</taxon>
        <taxon>Paraneoptera</taxon>
        <taxon>Hemiptera</taxon>
        <taxon>Auchenorrhyncha</taxon>
        <taxon>Membracoidea</taxon>
        <taxon>Cicadellidae</taxon>
        <taxon>Cicadellinae</taxon>
        <taxon>Cicadellini</taxon>
        <taxon>Graphocephala</taxon>
    </lineage>
</organism>
<dbReference type="AlphaFoldDB" id="A0A1B6MRT8"/>
<comment type="similarity">
    <text evidence="2">Belongs to the DCP1 family.</text>
</comment>